<evidence type="ECO:0000259" key="5">
    <source>
        <dbReference type="PROSITE" id="PS50110"/>
    </source>
</evidence>
<comment type="caution">
    <text evidence="6">The sequence shown here is derived from an EMBL/GenBank/DDBJ whole genome shotgun (WGS) entry which is preliminary data.</text>
</comment>
<feature type="modified residue" description="4-aspartylphosphate" evidence="3">
    <location>
        <position position="116"/>
    </location>
</feature>
<dbReference type="Gene3D" id="3.40.50.10320">
    <property type="entry name" value="LmbE-like"/>
    <property type="match status" value="1"/>
</dbReference>
<dbReference type="InterPro" id="IPR001789">
    <property type="entry name" value="Sig_transdc_resp-reg_receiver"/>
</dbReference>
<organism evidence="6 7">
    <name type="scientific">Cellulomonas humilata</name>
    <dbReference type="NCBI Taxonomy" id="144055"/>
    <lineage>
        <taxon>Bacteria</taxon>
        <taxon>Bacillati</taxon>
        <taxon>Actinomycetota</taxon>
        <taxon>Actinomycetes</taxon>
        <taxon>Micrococcales</taxon>
        <taxon>Cellulomonadaceae</taxon>
        <taxon>Cellulomonas</taxon>
    </lineage>
</organism>
<dbReference type="GO" id="GO:0032993">
    <property type="term" value="C:protein-DNA complex"/>
    <property type="evidence" value="ECO:0007669"/>
    <property type="project" value="TreeGrafter"/>
</dbReference>
<dbReference type="InterPro" id="IPR011006">
    <property type="entry name" value="CheY-like_superfamily"/>
</dbReference>
<dbReference type="InterPro" id="IPR024078">
    <property type="entry name" value="LmbE-like_dom_sf"/>
</dbReference>
<keyword evidence="2" id="KW-0238">DNA-binding</keyword>
<dbReference type="AlphaFoldDB" id="A0A7Y6DWB5"/>
<proteinExistence type="predicted"/>
<dbReference type="GO" id="GO:0000976">
    <property type="term" value="F:transcription cis-regulatory region binding"/>
    <property type="evidence" value="ECO:0007669"/>
    <property type="project" value="TreeGrafter"/>
</dbReference>
<evidence type="ECO:0000256" key="3">
    <source>
        <dbReference type="PROSITE-ProRule" id="PRU00169"/>
    </source>
</evidence>
<evidence type="ECO:0000256" key="2">
    <source>
        <dbReference type="ARBA" id="ARBA00023125"/>
    </source>
</evidence>
<gene>
    <name evidence="6" type="ORF">HP550_00575</name>
</gene>
<dbReference type="InterPro" id="IPR039420">
    <property type="entry name" value="WalR-like"/>
</dbReference>
<dbReference type="SUPFAM" id="SSF102588">
    <property type="entry name" value="LmbE-like"/>
    <property type="match status" value="1"/>
</dbReference>
<dbReference type="EMBL" id="JABMCI010000032">
    <property type="protein sequence ID" value="NUU15744.1"/>
    <property type="molecule type" value="Genomic_DNA"/>
</dbReference>
<keyword evidence="1" id="KW-0862">Zinc</keyword>
<dbReference type="Gene3D" id="3.40.50.2300">
    <property type="match status" value="1"/>
</dbReference>
<reference evidence="6 7" key="1">
    <citation type="submission" date="2020-05" db="EMBL/GenBank/DDBJ databases">
        <title>Genome Sequencing of Type Strains.</title>
        <authorList>
            <person name="Lemaire J.F."/>
            <person name="Inderbitzin P."/>
            <person name="Gregorio O.A."/>
            <person name="Collins S.B."/>
            <person name="Wespe N."/>
            <person name="Knight-Connoni V."/>
        </authorList>
    </citation>
    <scope>NUCLEOTIDE SEQUENCE [LARGE SCALE GENOMIC DNA]</scope>
    <source>
        <strain evidence="6 7">ATCC 25174</strain>
    </source>
</reference>
<evidence type="ECO:0000256" key="4">
    <source>
        <dbReference type="SAM" id="MobiDB-lite"/>
    </source>
</evidence>
<keyword evidence="3" id="KW-0597">Phosphoprotein</keyword>
<evidence type="ECO:0000256" key="1">
    <source>
        <dbReference type="ARBA" id="ARBA00022833"/>
    </source>
</evidence>
<evidence type="ECO:0000313" key="7">
    <source>
        <dbReference type="Proteomes" id="UP000565724"/>
    </source>
</evidence>
<dbReference type="GO" id="GO:0016137">
    <property type="term" value="P:glycoside metabolic process"/>
    <property type="evidence" value="ECO:0007669"/>
    <property type="project" value="UniProtKB-ARBA"/>
</dbReference>
<dbReference type="SMART" id="SM00448">
    <property type="entry name" value="REC"/>
    <property type="match status" value="1"/>
</dbReference>
<dbReference type="Proteomes" id="UP000565724">
    <property type="component" value="Unassembled WGS sequence"/>
</dbReference>
<accession>A0A7Y6DWB5</accession>
<protein>
    <submittedName>
        <fullName evidence="6">Response regulator</fullName>
    </submittedName>
</protein>
<dbReference type="InterPro" id="IPR003737">
    <property type="entry name" value="GlcNAc_PI_deacetylase-related"/>
</dbReference>
<keyword evidence="7" id="KW-1185">Reference proteome</keyword>
<dbReference type="SUPFAM" id="SSF52172">
    <property type="entry name" value="CheY-like"/>
    <property type="match status" value="1"/>
</dbReference>
<feature type="domain" description="Response regulatory" evidence="5">
    <location>
        <begin position="66"/>
        <end position="181"/>
    </location>
</feature>
<dbReference type="CDD" id="cd00156">
    <property type="entry name" value="REC"/>
    <property type="match status" value="1"/>
</dbReference>
<dbReference type="PANTHER" id="PTHR48111">
    <property type="entry name" value="REGULATOR OF RPOS"/>
    <property type="match status" value="1"/>
</dbReference>
<dbReference type="Pfam" id="PF02585">
    <property type="entry name" value="PIG-L"/>
    <property type="match status" value="1"/>
</dbReference>
<dbReference type="GO" id="GO:0000156">
    <property type="term" value="F:phosphorelay response regulator activity"/>
    <property type="evidence" value="ECO:0007669"/>
    <property type="project" value="TreeGrafter"/>
</dbReference>
<feature type="region of interest" description="Disordered" evidence="4">
    <location>
        <begin position="27"/>
        <end position="55"/>
    </location>
</feature>
<dbReference type="GO" id="GO:0006355">
    <property type="term" value="P:regulation of DNA-templated transcription"/>
    <property type="evidence" value="ECO:0007669"/>
    <property type="project" value="TreeGrafter"/>
</dbReference>
<name>A0A7Y6DWB5_9CELL</name>
<evidence type="ECO:0000313" key="6">
    <source>
        <dbReference type="EMBL" id="NUU15744.1"/>
    </source>
</evidence>
<dbReference type="PANTHER" id="PTHR48111:SF56">
    <property type="entry name" value="TETRATHIONATE RESPONSE REGULATORY PROTEIN TTRR"/>
    <property type="match status" value="1"/>
</dbReference>
<dbReference type="Pfam" id="PF00072">
    <property type="entry name" value="Response_reg"/>
    <property type="match status" value="1"/>
</dbReference>
<dbReference type="GO" id="GO:0005829">
    <property type="term" value="C:cytosol"/>
    <property type="evidence" value="ECO:0007669"/>
    <property type="project" value="TreeGrafter"/>
</dbReference>
<sequence>MRLHVLAAQQGATGSYSRWAELDSCPGQQWRADPRSHDAPTRGSRYSVGRPAGHGGQHVVTNEQIRVLVVEDDADTAQYVRTVLERRGGMDVTVVHEPMSALAEVAAHQFDVVLTDIQMPGMSGLELLVELRSRAAGTPVAVMTAFASVDYAVEALRRDADEFLVKPVAAATLLERISALAVEGRAKRAAMGSSEVVLAVGAHPDDVEIGVGATLASHRAAGDSVVILTLSGGAIGGDVQSRRHEALASAGVIGARLYLHDFEDTRLDPAGGLITTIEELIAEIEPTVVYTHSEHDRHQDHRAVRQAVDVAARRVPSLACFQSPSSTIDFRPTRFVPVDGFLEAKLQMLAAFESQSHRDYMDPDLVRATARYWSRFGGGEYAEPLEMVRAATMLSSKARAIGVAAAPAAEKVDGHGGHA</sequence>
<dbReference type="PROSITE" id="PS50110">
    <property type="entry name" value="RESPONSE_REGULATORY"/>
    <property type="match status" value="1"/>
</dbReference>